<comment type="caution">
    <text evidence="1">The sequence shown here is derived from an EMBL/GenBank/DDBJ whole genome shotgun (WGS) entry which is preliminary data.</text>
</comment>
<sequence length="107" mass="11737">MYLSTVWEGDVRARFTVSDIASAALPSSTKTGSAAEHALAGRGSGHWSMTLYNYVRDRRELEALVADAVVADVKVPAPTDDWRADVHAIATAMWETMRSIPTPSRWC</sequence>
<evidence type="ECO:0000313" key="2">
    <source>
        <dbReference type="Proteomes" id="UP000020681"/>
    </source>
</evidence>
<reference evidence="1 2" key="1">
    <citation type="submission" date="2014-01" db="EMBL/GenBank/DDBJ databases">
        <authorList>
            <person name="Dobos K."/>
            <person name="Lenaerts A."/>
            <person name="Ordway D."/>
            <person name="DeGroote M.A."/>
            <person name="Parker T."/>
            <person name="Sizemore C."/>
            <person name="Tallon L.J."/>
            <person name="Sadzewicz L.K."/>
            <person name="Sengamalay N."/>
            <person name="Fraser C.M."/>
            <person name="Hine E."/>
            <person name="Shefchek K.A."/>
            <person name="Das S.P."/>
            <person name="Tettelin H."/>
        </authorList>
    </citation>
    <scope>NUCLEOTIDE SEQUENCE [LARGE SCALE GENOMIC DNA]</scope>
    <source>
        <strain evidence="1 2">Harvey</strain>
    </source>
</reference>
<proteinExistence type="predicted"/>
<dbReference type="Gene3D" id="1.10.357.10">
    <property type="entry name" value="Tetracycline Repressor, domain 2"/>
    <property type="match status" value="1"/>
</dbReference>
<name>A0ABN0QSE3_MYCUL</name>
<accession>A0ABN0QSE3</accession>
<dbReference type="Proteomes" id="UP000020681">
    <property type="component" value="Unassembled WGS sequence"/>
</dbReference>
<organism evidence="1 2">
    <name type="scientific">Mycobacterium ulcerans str. Harvey</name>
    <dbReference type="NCBI Taxonomy" id="1299332"/>
    <lineage>
        <taxon>Bacteria</taxon>
        <taxon>Bacillati</taxon>
        <taxon>Actinomycetota</taxon>
        <taxon>Actinomycetes</taxon>
        <taxon>Mycobacteriales</taxon>
        <taxon>Mycobacteriaceae</taxon>
        <taxon>Mycobacterium</taxon>
        <taxon>Mycobacterium ulcerans group</taxon>
    </lineage>
</organism>
<keyword evidence="2" id="KW-1185">Reference proteome</keyword>
<gene>
    <name evidence="1" type="ORF">I551_5892</name>
</gene>
<dbReference type="EMBL" id="JAOL01000159">
    <property type="protein sequence ID" value="EUA87634.1"/>
    <property type="molecule type" value="Genomic_DNA"/>
</dbReference>
<protein>
    <submittedName>
        <fullName evidence="1">Uncharacterized protein</fullName>
    </submittedName>
</protein>
<evidence type="ECO:0000313" key="1">
    <source>
        <dbReference type="EMBL" id="EUA87634.1"/>
    </source>
</evidence>